<accession>A0A8C5FYL5</accession>
<reference evidence="2" key="1">
    <citation type="submission" date="2020-06" db="EMBL/GenBank/DDBJ databases">
        <authorList>
            <consortium name="Wellcome Sanger Institute Data Sharing"/>
        </authorList>
    </citation>
    <scope>NUCLEOTIDE SEQUENCE [LARGE SCALE GENOMIC DNA]</scope>
</reference>
<dbReference type="Pfam" id="PF00078">
    <property type="entry name" value="RVT_1"/>
    <property type="match status" value="1"/>
</dbReference>
<evidence type="ECO:0000313" key="3">
    <source>
        <dbReference type="Proteomes" id="UP000694680"/>
    </source>
</evidence>
<protein>
    <recommendedName>
        <fullName evidence="1">Reverse transcriptase domain-containing protein</fullName>
    </recommendedName>
</protein>
<keyword evidence="3" id="KW-1185">Reference proteome</keyword>
<evidence type="ECO:0000313" key="2">
    <source>
        <dbReference type="Ensembl" id="ENSGWIP00000001760.1"/>
    </source>
</evidence>
<dbReference type="AlphaFoldDB" id="A0A8C5FYL5"/>
<feature type="domain" description="Reverse transcriptase" evidence="1">
    <location>
        <begin position="13"/>
        <end position="99"/>
    </location>
</feature>
<evidence type="ECO:0000259" key="1">
    <source>
        <dbReference type="Pfam" id="PF00078"/>
    </source>
</evidence>
<sequence>HLLKPFSASVTTNKITSQSFTLQRRTRQICPLSPLLFAIFVEPLAAAVHQNSVIKGIHSSLSEHKINIYVDNILFYLEEPQSSLEEVFKLLNNDLRRWNNLPISLLGRRASVLYDPAETTNAMVPKIRFCIYKILSPNFMHYYFANQILYLTERLKPKKYFNTWLEIEQLDCKHIKLSDLPFITTTLKWNY</sequence>
<name>A0A8C5FYL5_GOUWI</name>
<reference evidence="2" key="3">
    <citation type="submission" date="2025-09" db="UniProtKB">
        <authorList>
            <consortium name="Ensembl"/>
        </authorList>
    </citation>
    <scope>IDENTIFICATION</scope>
</reference>
<dbReference type="PANTHER" id="PTHR31635">
    <property type="entry name" value="REVERSE TRANSCRIPTASE DOMAIN-CONTAINING PROTEIN-RELATED"/>
    <property type="match status" value="1"/>
</dbReference>
<reference evidence="2" key="2">
    <citation type="submission" date="2025-08" db="UniProtKB">
        <authorList>
            <consortium name="Ensembl"/>
        </authorList>
    </citation>
    <scope>IDENTIFICATION</scope>
</reference>
<proteinExistence type="predicted"/>
<dbReference type="PANTHER" id="PTHR31635:SF196">
    <property type="entry name" value="REVERSE TRANSCRIPTASE DOMAIN-CONTAINING PROTEIN-RELATED"/>
    <property type="match status" value="1"/>
</dbReference>
<dbReference type="Proteomes" id="UP000694680">
    <property type="component" value="Chromosome 4"/>
</dbReference>
<dbReference type="Ensembl" id="ENSGWIT00000001901.1">
    <property type="protein sequence ID" value="ENSGWIP00000001760.1"/>
    <property type="gene ID" value="ENSGWIG00000001006.1"/>
</dbReference>
<organism evidence="2 3">
    <name type="scientific">Gouania willdenowi</name>
    <name type="common">Blunt-snouted clingfish</name>
    <name type="synonym">Lepadogaster willdenowi</name>
    <dbReference type="NCBI Taxonomy" id="441366"/>
    <lineage>
        <taxon>Eukaryota</taxon>
        <taxon>Metazoa</taxon>
        <taxon>Chordata</taxon>
        <taxon>Craniata</taxon>
        <taxon>Vertebrata</taxon>
        <taxon>Euteleostomi</taxon>
        <taxon>Actinopterygii</taxon>
        <taxon>Neopterygii</taxon>
        <taxon>Teleostei</taxon>
        <taxon>Neoteleostei</taxon>
        <taxon>Acanthomorphata</taxon>
        <taxon>Ovalentaria</taxon>
        <taxon>Blenniimorphae</taxon>
        <taxon>Blenniiformes</taxon>
        <taxon>Gobiesocoidei</taxon>
        <taxon>Gobiesocidae</taxon>
        <taxon>Gobiesocinae</taxon>
        <taxon>Gouania</taxon>
    </lineage>
</organism>
<dbReference type="InterPro" id="IPR000477">
    <property type="entry name" value="RT_dom"/>
</dbReference>